<protein>
    <recommendedName>
        <fullName evidence="10">Mid2 domain-containing protein</fullName>
    </recommendedName>
</protein>
<evidence type="ECO:0000313" key="8">
    <source>
        <dbReference type="EMBL" id="KAK0548286.1"/>
    </source>
</evidence>
<feature type="compositionally biased region" description="Polar residues" evidence="5">
    <location>
        <begin position="99"/>
        <end position="109"/>
    </location>
</feature>
<feature type="compositionally biased region" description="Gly residues" evidence="5">
    <location>
        <begin position="223"/>
        <end position="235"/>
    </location>
</feature>
<keyword evidence="3 6" id="KW-1133">Transmembrane helix</keyword>
<evidence type="ECO:0000256" key="7">
    <source>
        <dbReference type="SAM" id="SignalP"/>
    </source>
</evidence>
<gene>
    <name evidence="8" type="ORF">OC846_004535</name>
</gene>
<dbReference type="GO" id="GO:0071944">
    <property type="term" value="C:cell periphery"/>
    <property type="evidence" value="ECO:0007669"/>
    <property type="project" value="UniProtKB-ARBA"/>
</dbReference>
<keyword evidence="2 6" id="KW-0812">Transmembrane</keyword>
<comment type="caution">
    <text evidence="8">The sequence shown here is derived from an EMBL/GenBank/DDBJ whole genome shotgun (WGS) entry which is preliminary data.</text>
</comment>
<dbReference type="EMBL" id="JAPDMZ010000139">
    <property type="protein sequence ID" value="KAK0548286.1"/>
    <property type="molecule type" value="Genomic_DNA"/>
</dbReference>
<name>A0AAN6GQN8_9BASI</name>
<feature type="transmembrane region" description="Helical" evidence="6">
    <location>
        <begin position="114"/>
        <end position="135"/>
    </location>
</feature>
<evidence type="ECO:0000256" key="1">
    <source>
        <dbReference type="ARBA" id="ARBA00004167"/>
    </source>
</evidence>
<comment type="subcellular location">
    <subcellularLocation>
        <location evidence="1">Membrane</location>
        <topology evidence="1">Single-pass membrane protein</topology>
    </subcellularLocation>
</comment>
<evidence type="ECO:0000256" key="2">
    <source>
        <dbReference type="ARBA" id="ARBA00022692"/>
    </source>
</evidence>
<dbReference type="PANTHER" id="PTHR15549:SF30">
    <property type="entry name" value="MID2 DOMAIN-CONTAINING PROTEIN"/>
    <property type="match status" value="1"/>
</dbReference>
<dbReference type="PANTHER" id="PTHR15549">
    <property type="entry name" value="PAIRED IMMUNOGLOBULIN-LIKE TYPE 2 RECEPTOR"/>
    <property type="match status" value="1"/>
</dbReference>
<dbReference type="InterPro" id="IPR051694">
    <property type="entry name" value="Immunoregulatory_rcpt-like"/>
</dbReference>
<organism evidence="8 9">
    <name type="scientific">Tilletia horrida</name>
    <dbReference type="NCBI Taxonomy" id="155126"/>
    <lineage>
        <taxon>Eukaryota</taxon>
        <taxon>Fungi</taxon>
        <taxon>Dikarya</taxon>
        <taxon>Basidiomycota</taxon>
        <taxon>Ustilaginomycotina</taxon>
        <taxon>Exobasidiomycetes</taxon>
        <taxon>Tilletiales</taxon>
        <taxon>Tilletiaceae</taxon>
        <taxon>Tilletia</taxon>
    </lineage>
</organism>
<feature type="chain" id="PRO_5043055160" description="Mid2 domain-containing protein" evidence="7">
    <location>
        <begin position="30"/>
        <end position="304"/>
    </location>
</feature>
<evidence type="ECO:0000313" key="9">
    <source>
        <dbReference type="Proteomes" id="UP001176517"/>
    </source>
</evidence>
<dbReference type="GO" id="GO:0016020">
    <property type="term" value="C:membrane"/>
    <property type="evidence" value="ECO:0007669"/>
    <property type="project" value="UniProtKB-SubCell"/>
</dbReference>
<evidence type="ECO:0000256" key="4">
    <source>
        <dbReference type="ARBA" id="ARBA00023136"/>
    </source>
</evidence>
<reference evidence="8" key="1">
    <citation type="journal article" date="2023" name="PhytoFront">
        <title>Draft Genome Resources of Seven Strains of Tilletia horrida, Causal Agent of Kernel Smut of Rice.</title>
        <authorList>
            <person name="Khanal S."/>
            <person name="Antony Babu S."/>
            <person name="Zhou X.G."/>
        </authorList>
    </citation>
    <scope>NUCLEOTIDE SEQUENCE</scope>
    <source>
        <strain evidence="8">TX6</strain>
    </source>
</reference>
<proteinExistence type="predicted"/>
<evidence type="ECO:0000256" key="5">
    <source>
        <dbReference type="SAM" id="MobiDB-lite"/>
    </source>
</evidence>
<accession>A0AAN6GQN8</accession>
<keyword evidence="7" id="KW-0732">Signal</keyword>
<keyword evidence="4 6" id="KW-0472">Membrane</keyword>
<dbReference type="Proteomes" id="UP001176517">
    <property type="component" value="Unassembled WGS sequence"/>
</dbReference>
<dbReference type="AlphaFoldDB" id="A0AAN6GQN8"/>
<evidence type="ECO:0000256" key="3">
    <source>
        <dbReference type="ARBA" id="ARBA00022989"/>
    </source>
</evidence>
<sequence length="304" mass="30821">MPRQTSRRVRSATLFLSLAVALLTVPASALGPHGTGGPPAGFTSFLSSLLASIASNTDRTSTSSSTSTSAPTATSSTASGSITSAPTSAPTSTPSASPVNVQASGGSSSNAGPIVGGVVGGVAIILLGIIAFYLARRQSQSATSQSTEWDGGEHGQDEGSATEQPRHHQQQEQQHPPSTPSAISAPDSLATSPLREISDMNGDMVSPSATIPPPPAYVPSDVGGSGASSRGGGSGSSSTALRGAEWERIVPTMTTMTMASEAGAIRAPCAISDKNQHTFLLHTHRVPAEKPVLEHNHPMPQDKV</sequence>
<feature type="region of interest" description="Disordered" evidence="5">
    <location>
        <begin position="58"/>
        <end position="109"/>
    </location>
</feature>
<feature type="compositionally biased region" description="Low complexity" evidence="5">
    <location>
        <begin position="58"/>
        <end position="98"/>
    </location>
</feature>
<keyword evidence="9" id="KW-1185">Reference proteome</keyword>
<feature type="region of interest" description="Disordered" evidence="5">
    <location>
        <begin position="143"/>
        <end position="242"/>
    </location>
</feature>
<evidence type="ECO:0008006" key="10">
    <source>
        <dbReference type="Google" id="ProtNLM"/>
    </source>
</evidence>
<feature type="signal peptide" evidence="7">
    <location>
        <begin position="1"/>
        <end position="29"/>
    </location>
</feature>
<evidence type="ECO:0000256" key="6">
    <source>
        <dbReference type="SAM" id="Phobius"/>
    </source>
</evidence>